<dbReference type="OrthoDB" id="3298215at2"/>
<dbReference type="RefSeq" id="WP_122981239.1">
    <property type="nucleotide sequence ID" value="NZ_BOMX01000015.1"/>
</dbReference>
<gene>
    <name evidence="2" type="ORF">FHX34_101744</name>
</gene>
<feature type="transmembrane region" description="Helical" evidence="1">
    <location>
        <begin position="52"/>
        <end position="75"/>
    </location>
</feature>
<dbReference type="Proteomes" id="UP000320239">
    <property type="component" value="Unassembled WGS sequence"/>
</dbReference>
<comment type="caution">
    <text evidence="2">The sequence shown here is derived from an EMBL/GenBank/DDBJ whole genome shotgun (WGS) entry which is preliminary data.</text>
</comment>
<dbReference type="EMBL" id="VIWY01000001">
    <property type="protein sequence ID" value="TWG25772.1"/>
    <property type="molecule type" value="Genomic_DNA"/>
</dbReference>
<reference evidence="2 3" key="1">
    <citation type="submission" date="2019-06" db="EMBL/GenBank/DDBJ databases">
        <title>Sequencing the genomes of 1000 actinobacteria strains.</title>
        <authorList>
            <person name="Klenk H.-P."/>
        </authorList>
    </citation>
    <scope>NUCLEOTIDE SEQUENCE [LARGE SCALE GENOMIC DNA]</scope>
    <source>
        <strain evidence="2 3">DSM 43866</strain>
    </source>
</reference>
<accession>A0A561WPH7</accession>
<proteinExistence type="predicted"/>
<keyword evidence="1" id="KW-0812">Transmembrane</keyword>
<organism evidence="2 3">
    <name type="scientific">Actinoplanes teichomyceticus</name>
    <dbReference type="NCBI Taxonomy" id="1867"/>
    <lineage>
        <taxon>Bacteria</taxon>
        <taxon>Bacillati</taxon>
        <taxon>Actinomycetota</taxon>
        <taxon>Actinomycetes</taxon>
        <taxon>Micromonosporales</taxon>
        <taxon>Micromonosporaceae</taxon>
        <taxon>Actinoplanes</taxon>
    </lineage>
</organism>
<feature type="transmembrane region" description="Helical" evidence="1">
    <location>
        <begin position="12"/>
        <end position="45"/>
    </location>
</feature>
<keyword evidence="3" id="KW-1185">Reference proteome</keyword>
<evidence type="ECO:0000313" key="3">
    <source>
        <dbReference type="Proteomes" id="UP000320239"/>
    </source>
</evidence>
<feature type="transmembrane region" description="Helical" evidence="1">
    <location>
        <begin position="131"/>
        <end position="150"/>
    </location>
</feature>
<name>A0A561WPH7_ACTTI</name>
<evidence type="ECO:0000256" key="1">
    <source>
        <dbReference type="SAM" id="Phobius"/>
    </source>
</evidence>
<evidence type="ECO:0000313" key="2">
    <source>
        <dbReference type="EMBL" id="TWG25772.1"/>
    </source>
</evidence>
<keyword evidence="1" id="KW-1133">Transmembrane helix</keyword>
<dbReference type="AlphaFoldDB" id="A0A561WPH7"/>
<protein>
    <submittedName>
        <fullName evidence="2">Uncharacterized protein</fullName>
    </submittedName>
</protein>
<sequence length="160" mass="16705">MTTSGRIAGHPVQVMLGALTCALGAVATVFTPAGLVPLAAGLMLIFRHRLRVPVAALVAGAAVGAVAGPCATLVVRSERLCCMFGWSEARGWPFAWLSRGASADDPVTARRLGRSAGWEADPVQLAGTVVLWAYAGLLVFAVLGLGWRAWRGRRPATTAR</sequence>
<keyword evidence="1" id="KW-0472">Membrane</keyword>